<comment type="caution">
    <text evidence="1">The sequence shown here is derived from an EMBL/GenBank/DDBJ whole genome shotgun (WGS) entry which is preliminary data.</text>
</comment>
<protein>
    <submittedName>
        <fullName evidence="1">Uncharacterized protein</fullName>
    </submittedName>
</protein>
<feature type="non-terminal residue" evidence="1">
    <location>
        <position position="82"/>
    </location>
</feature>
<reference evidence="1 2" key="1">
    <citation type="submission" date="2024-05" db="EMBL/GenBank/DDBJ databases">
        <title>Genome sequencing and assembly of Indian major carp, Cirrhinus mrigala (Hamilton, 1822).</title>
        <authorList>
            <person name="Mohindra V."/>
            <person name="Chowdhury L.M."/>
            <person name="Lal K."/>
            <person name="Jena J.K."/>
        </authorList>
    </citation>
    <scope>NUCLEOTIDE SEQUENCE [LARGE SCALE GENOMIC DNA]</scope>
    <source>
        <strain evidence="1">CM1030</strain>
        <tissue evidence="1">Blood</tissue>
    </source>
</reference>
<dbReference type="AlphaFoldDB" id="A0ABD0RAZ3"/>
<organism evidence="1 2">
    <name type="scientific">Cirrhinus mrigala</name>
    <name type="common">Mrigala</name>
    <dbReference type="NCBI Taxonomy" id="683832"/>
    <lineage>
        <taxon>Eukaryota</taxon>
        <taxon>Metazoa</taxon>
        <taxon>Chordata</taxon>
        <taxon>Craniata</taxon>
        <taxon>Vertebrata</taxon>
        <taxon>Euteleostomi</taxon>
        <taxon>Actinopterygii</taxon>
        <taxon>Neopterygii</taxon>
        <taxon>Teleostei</taxon>
        <taxon>Ostariophysi</taxon>
        <taxon>Cypriniformes</taxon>
        <taxon>Cyprinidae</taxon>
        <taxon>Labeoninae</taxon>
        <taxon>Labeonini</taxon>
        <taxon>Cirrhinus</taxon>
    </lineage>
</organism>
<name>A0ABD0RAZ3_CIRMR</name>
<proteinExistence type="predicted"/>
<keyword evidence="2" id="KW-1185">Reference proteome</keyword>
<dbReference type="EMBL" id="JAMKFB020000004">
    <property type="protein sequence ID" value="KAL0194941.1"/>
    <property type="molecule type" value="Genomic_DNA"/>
</dbReference>
<gene>
    <name evidence="1" type="ORF">M9458_008513</name>
</gene>
<sequence length="82" mass="9020">MVLGTLAEHSLPFTMAPVIVNLAQTLAQDKVALSRMKLLRTAAKYKMVHGMGKTFSDRIISNIKKLPFSINLDEATSSSDKK</sequence>
<dbReference type="Proteomes" id="UP001529510">
    <property type="component" value="Unassembled WGS sequence"/>
</dbReference>
<evidence type="ECO:0000313" key="1">
    <source>
        <dbReference type="EMBL" id="KAL0194941.1"/>
    </source>
</evidence>
<evidence type="ECO:0000313" key="2">
    <source>
        <dbReference type="Proteomes" id="UP001529510"/>
    </source>
</evidence>
<accession>A0ABD0RAZ3</accession>